<organism evidence="11 12">
    <name type="scientific">Flagellimonas lutaonensis</name>
    <dbReference type="NCBI Taxonomy" id="516051"/>
    <lineage>
        <taxon>Bacteria</taxon>
        <taxon>Pseudomonadati</taxon>
        <taxon>Bacteroidota</taxon>
        <taxon>Flavobacteriia</taxon>
        <taxon>Flavobacteriales</taxon>
        <taxon>Flavobacteriaceae</taxon>
        <taxon>Flagellimonas</taxon>
    </lineage>
</organism>
<dbReference type="InterPro" id="IPR011060">
    <property type="entry name" value="RibuloseP-bd_barrel"/>
</dbReference>
<evidence type="ECO:0000256" key="1">
    <source>
        <dbReference type="ARBA" id="ARBA00001164"/>
    </source>
</evidence>
<dbReference type="GO" id="GO:0000162">
    <property type="term" value="P:L-tryptophan biosynthetic process"/>
    <property type="evidence" value="ECO:0007669"/>
    <property type="project" value="UniProtKB-UniRule"/>
</dbReference>
<dbReference type="PATRIC" id="fig|516051.4.peg.2293"/>
<sequence>MKLKLKICGMKYNPKEVAALKPDYLGFIFWEPSSRFFDGMISSLDPEIKKVGVFVDAEREEVLEKVKKYKLDAVQLHGKESAEFCKELEKNLFVISNRHPELVEGKGEKSKEIPQSLCSFQNDRKIDIIKAFSINPDSYRDEFDFYVLKEYEDVCDYFLFDTKGKLPGGTGLTFDWKVLKDYPSSKPYFLSGGIGLENLDSLLSFLRTQESKYCHAIDVNSRFETAPGLKDVEKLKEFKKIITRIGKTK</sequence>
<dbReference type="AlphaFoldDB" id="A0A0D5YVE4"/>
<dbReference type="InterPro" id="IPR013785">
    <property type="entry name" value="Aldolase_TIM"/>
</dbReference>
<evidence type="ECO:0000259" key="10">
    <source>
        <dbReference type="Pfam" id="PF00697"/>
    </source>
</evidence>
<dbReference type="KEGG" id="mlt:VC82_2227"/>
<evidence type="ECO:0000256" key="9">
    <source>
        <dbReference type="HAMAP-Rule" id="MF_00135"/>
    </source>
</evidence>
<keyword evidence="6 9" id="KW-0822">Tryptophan biosynthesis</keyword>
<evidence type="ECO:0000313" key="11">
    <source>
        <dbReference type="EMBL" id="AKA35818.1"/>
    </source>
</evidence>
<protein>
    <recommendedName>
        <fullName evidence="4 9">N-(5'-phosphoribosyl)anthranilate isomerase</fullName>
        <shortName evidence="9">PRAI</shortName>
        <ecNumber evidence="3 9">5.3.1.24</ecNumber>
    </recommendedName>
</protein>
<dbReference type="EC" id="5.3.1.24" evidence="3 9"/>
<evidence type="ECO:0000256" key="8">
    <source>
        <dbReference type="ARBA" id="ARBA00023235"/>
    </source>
</evidence>
<feature type="domain" description="N-(5'phosphoribosyl) anthranilate isomerase (PRAI)" evidence="10">
    <location>
        <begin position="125"/>
        <end position="238"/>
    </location>
</feature>
<comment type="pathway">
    <text evidence="2 9">Amino-acid biosynthesis; L-tryptophan biosynthesis; L-tryptophan from chorismate: step 3/5.</text>
</comment>
<evidence type="ECO:0000256" key="6">
    <source>
        <dbReference type="ARBA" id="ARBA00022822"/>
    </source>
</evidence>
<dbReference type="PANTHER" id="PTHR42894">
    <property type="entry name" value="N-(5'-PHOSPHORIBOSYL)ANTHRANILATE ISOMERASE"/>
    <property type="match status" value="1"/>
</dbReference>
<dbReference type="HOGENOM" id="CLU_076364_1_2_10"/>
<dbReference type="HAMAP" id="MF_00135">
    <property type="entry name" value="PRAI"/>
    <property type="match status" value="1"/>
</dbReference>
<dbReference type="Proteomes" id="UP000032726">
    <property type="component" value="Chromosome"/>
</dbReference>
<dbReference type="STRING" id="516051.VC82_2227"/>
<evidence type="ECO:0000256" key="5">
    <source>
        <dbReference type="ARBA" id="ARBA00022605"/>
    </source>
</evidence>
<dbReference type="CDD" id="cd00405">
    <property type="entry name" value="PRAI"/>
    <property type="match status" value="1"/>
</dbReference>
<keyword evidence="8 9" id="KW-0413">Isomerase</keyword>
<keyword evidence="12" id="KW-1185">Reference proteome</keyword>
<dbReference type="Pfam" id="PF00697">
    <property type="entry name" value="PRAI"/>
    <property type="match status" value="2"/>
</dbReference>
<dbReference type="SUPFAM" id="SSF51366">
    <property type="entry name" value="Ribulose-phoshate binding barrel"/>
    <property type="match status" value="1"/>
</dbReference>
<evidence type="ECO:0000256" key="7">
    <source>
        <dbReference type="ARBA" id="ARBA00023141"/>
    </source>
</evidence>
<name>A0A0D5YVE4_9FLAO</name>
<evidence type="ECO:0000256" key="4">
    <source>
        <dbReference type="ARBA" id="ARBA00022272"/>
    </source>
</evidence>
<evidence type="ECO:0000256" key="3">
    <source>
        <dbReference type="ARBA" id="ARBA00012572"/>
    </source>
</evidence>
<dbReference type="InterPro" id="IPR044643">
    <property type="entry name" value="TrpF_fam"/>
</dbReference>
<reference evidence="11 12" key="1">
    <citation type="submission" date="2015-03" db="EMBL/GenBank/DDBJ databases">
        <title>Complete genome sequence of Muricauda lutaonensis CC-HSB-11T, isolated from a coastal hot spring.</title>
        <authorList>
            <person name="Kim K.M."/>
        </authorList>
    </citation>
    <scope>NUCLEOTIDE SEQUENCE [LARGE SCALE GENOMIC DNA]</scope>
    <source>
        <strain evidence="11 12">CC-HSB-11</strain>
    </source>
</reference>
<dbReference type="GO" id="GO:0004640">
    <property type="term" value="F:phosphoribosylanthranilate isomerase activity"/>
    <property type="evidence" value="ECO:0007669"/>
    <property type="project" value="UniProtKB-UniRule"/>
</dbReference>
<comment type="catalytic activity">
    <reaction evidence="1 9">
        <text>N-(5-phospho-beta-D-ribosyl)anthranilate = 1-(2-carboxyphenylamino)-1-deoxy-D-ribulose 5-phosphate</text>
        <dbReference type="Rhea" id="RHEA:21540"/>
        <dbReference type="ChEBI" id="CHEBI:18277"/>
        <dbReference type="ChEBI" id="CHEBI:58613"/>
        <dbReference type="EC" id="5.3.1.24"/>
    </reaction>
</comment>
<feature type="domain" description="N-(5'phosphoribosyl) anthranilate isomerase (PRAI)" evidence="10">
    <location>
        <begin position="17"/>
        <end position="100"/>
    </location>
</feature>
<dbReference type="PANTHER" id="PTHR42894:SF1">
    <property type="entry name" value="N-(5'-PHOSPHORIBOSYL)ANTHRANILATE ISOMERASE"/>
    <property type="match status" value="1"/>
</dbReference>
<accession>A0A0D5YVE4</accession>
<dbReference type="UniPathway" id="UPA00035">
    <property type="reaction ID" value="UER00042"/>
</dbReference>
<dbReference type="EMBL" id="CP011071">
    <property type="protein sequence ID" value="AKA35818.1"/>
    <property type="molecule type" value="Genomic_DNA"/>
</dbReference>
<evidence type="ECO:0000256" key="2">
    <source>
        <dbReference type="ARBA" id="ARBA00004664"/>
    </source>
</evidence>
<keyword evidence="5 9" id="KW-0028">Amino-acid biosynthesis</keyword>
<dbReference type="InterPro" id="IPR001240">
    <property type="entry name" value="PRAI_dom"/>
</dbReference>
<proteinExistence type="inferred from homology"/>
<gene>
    <name evidence="9" type="primary">trpF</name>
    <name evidence="11" type="ORF">VC82_2227</name>
</gene>
<evidence type="ECO:0000313" key="12">
    <source>
        <dbReference type="Proteomes" id="UP000032726"/>
    </source>
</evidence>
<keyword evidence="7 9" id="KW-0057">Aromatic amino acid biosynthesis</keyword>
<dbReference type="Gene3D" id="3.20.20.70">
    <property type="entry name" value="Aldolase class I"/>
    <property type="match status" value="1"/>
</dbReference>
<comment type="similarity">
    <text evidence="9">Belongs to the TrpF family.</text>
</comment>